<dbReference type="Pfam" id="PF00059">
    <property type="entry name" value="Lectin_C"/>
    <property type="match status" value="1"/>
</dbReference>
<dbReference type="PROSITE" id="PS00615">
    <property type="entry name" value="C_TYPE_LECTIN_1"/>
    <property type="match status" value="1"/>
</dbReference>
<dbReference type="Gene3D" id="1.20.120.850">
    <property type="entry name" value="SWI2/SNF2 ATPases, N-terminal domain"/>
    <property type="match status" value="1"/>
</dbReference>
<feature type="domain" description="C-type lectin" evidence="3">
    <location>
        <begin position="500"/>
        <end position="614"/>
    </location>
</feature>
<proteinExistence type="predicted"/>
<organism evidence="4 5">
    <name type="scientific">Porites lobata</name>
    <dbReference type="NCBI Taxonomy" id="104759"/>
    <lineage>
        <taxon>Eukaryota</taxon>
        <taxon>Metazoa</taxon>
        <taxon>Cnidaria</taxon>
        <taxon>Anthozoa</taxon>
        <taxon>Hexacorallia</taxon>
        <taxon>Scleractinia</taxon>
        <taxon>Fungiina</taxon>
        <taxon>Poritidae</taxon>
        <taxon>Porites</taxon>
    </lineage>
</organism>
<protein>
    <recommendedName>
        <fullName evidence="3">C-type lectin domain-containing protein</fullName>
    </recommendedName>
</protein>
<dbReference type="Gene3D" id="3.40.50.300">
    <property type="entry name" value="P-loop containing nucleotide triphosphate hydrolases"/>
    <property type="match status" value="1"/>
</dbReference>
<dbReference type="Proteomes" id="UP001159405">
    <property type="component" value="Unassembled WGS sequence"/>
</dbReference>
<dbReference type="InterPro" id="IPR016186">
    <property type="entry name" value="C-type_lectin-like/link_sf"/>
</dbReference>
<sequence length="780" mass="89576">MARVWRDGQKKTVYIYRLLTTGTIEEKIYQRQTAKQGLSGTVADAKETVKVEFSRDELKDLFTLHENSLCLTHDLLQYTCMASESERDNEECQSEQPTVNLQSSRNVTRPCQLGFDKNLSNQNLSIAELMDWQHFPCPSVPASDFEDEAVKAAGNTVSFINLCVCPATDQDEQDNPDVEADEAADAAAAGTSNFRPSTHAPGPWFERIMGLIRSKNFRNIYKNYLGNRGDQDSTDTSFNELSRRNFAPGPVKHVYVEEKKIRHHHPHHKRHHHYRHKHKAKKWANVKIVNQVGTRVKIKANKILPSAVLSSGEIFVYHRFLNGKDRKAKITLKATDEYTDKPLTINGVAKFTVRPTTYDEPQEAYVYRSDSRSGVLDFRHGHIYKNLGSDNRWFYVKLINHAGGHSRIVPDQILPATTVNADESQVEYARLEPGDEYKRIVLKAFDAMTEEPLKLNGEYRLGLRPDDAGNVAKVKVTRGDTIYAKCDNFVPMEEDAPFEYQISTGDAKSWFDAVRTCKVCDAELLSVHTREENDFVTKELRKSSEVNKLWIGMSYLEQRRMWSWIDGSRYRYQNWKEGQHYDGKDEQCGIIYQQYDWGRWDDDNCYKPLGYICKRHRSRNSDKSNNSTKSANGKRGCPNISPECPSLCKIVRIPGSCPQCDCGPLVKGYDAMSDKERSRVRNLFSEANRQMHEARRAGITRARTIRRSRIMMEANRLQAEARTLQEMANIEGIPLNLPFQPPPLSLRRETISKPEMNMAREIAVLMNDIEKAEQKREKRI</sequence>
<reference evidence="4 5" key="1">
    <citation type="submission" date="2022-05" db="EMBL/GenBank/DDBJ databases">
        <authorList>
            <consortium name="Genoscope - CEA"/>
            <person name="William W."/>
        </authorList>
    </citation>
    <scope>NUCLEOTIDE SEQUENCE [LARGE SCALE GENOMIC DNA]</scope>
</reference>
<dbReference type="InterPro" id="IPR001304">
    <property type="entry name" value="C-type_lectin-like"/>
</dbReference>
<dbReference type="InterPro" id="IPR027417">
    <property type="entry name" value="P-loop_NTPase"/>
</dbReference>
<dbReference type="EMBL" id="CALNXK010000021">
    <property type="protein sequence ID" value="CAH3108542.1"/>
    <property type="molecule type" value="Genomic_DNA"/>
</dbReference>
<dbReference type="SUPFAM" id="SSF56436">
    <property type="entry name" value="C-type lectin-like"/>
    <property type="match status" value="1"/>
</dbReference>
<evidence type="ECO:0000256" key="1">
    <source>
        <dbReference type="ARBA" id="ARBA00023157"/>
    </source>
</evidence>
<dbReference type="PANTHER" id="PTHR45629:SF7">
    <property type="entry name" value="DNA EXCISION REPAIR PROTEIN ERCC-6-RELATED"/>
    <property type="match status" value="1"/>
</dbReference>
<evidence type="ECO:0000259" key="3">
    <source>
        <dbReference type="PROSITE" id="PS50041"/>
    </source>
</evidence>
<feature type="region of interest" description="Disordered" evidence="2">
    <location>
        <begin position="261"/>
        <end position="280"/>
    </location>
</feature>
<gene>
    <name evidence="4" type="ORF">PLOB_00017737</name>
</gene>
<evidence type="ECO:0000256" key="2">
    <source>
        <dbReference type="SAM" id="MobiDB-lite"/>
    </source>
</evidence>
<dbReference type="PANTHER" id="PTHR45629">
    <property type="entry name" value="SNF2/RAD54 FAMILY MEMBER"/>
    <property type="match status" value="1"/>
</dbReference>
<name>A0ABN8NGJ0_9CNID</name>
<dbReference type="InterPro" id="IPR050496">
    <property type="entry name" value="SNF2_RAD54_helicase_repair"/>
</dbReference>
<evidence type="ECO:0000313" key="4">
    <source>
        <dbReference type="EMBL" id="CAH3108542.1"/>
    </source>
</evidence>
<dbReference type="Gene3D" id="3.10.100.10">
    <property type="entry name" value="Mannose-Binding Protein A, subunit A"/>
    <property type="match status" value="1"/>
</dbReference>
<dbReference type="SUPFAM" id="SSF52540">
    <property type="entry name" value="P-loop containing nucleoside triphosphate hydrolases"/>
    <property type="match status" value="1"/>
</dbReference>
<keyword evidence="5" id="KW-1185">Reference proteome</keyword>
<accession>A0ABN8NGJ0</accession>
<evidence type="ECO:0000313" key="5">
    <source>
        <dbReference type="Proteomes" id="UP001159405"/>
    </source>
</evidence>
<comment type="caution">
    <text evidence="4">The sequence shown here is derived from an EMBL/GenBank/DDBJ whole genome shotgun (WGS) entry which is preliminary data.</text>
</comment>
<feature type="region of interest" description="Disordered" evidence="2">
    <location>
        <begin position="170"/>
        <end position="199"/>
    </location>
</feature>
<dbReference type="SMART" id="SM00034">
    <property type="entry name" value="CLECT"/>
    <property type="match status" value="1"/>
</dbReference>
<feature type="compositionally biased region" description="Acidic residues" evidence="2">
    <location>
        <begin position="170"/>
        <end position="184"/>
    </location>
</feature>
<dbReference type="PROSITE" id="PS50041">
    <property type="entry name" value="C_TYPE_LECTIN_2"/>
    <property type="match status" value="1"/>
</dbReference>
<keyword evidence="1" id="KW-1015">Disulfide bond</keyword>
<dbReference type="InterPro" id="IPR018378">
    <property type="entry name" value="C-type_lectin_CS"/>
</dbReference>
<dbReference type="CDD" id="cd00037">
    <property type="entry name" value="CLECT"/>
    <property type="match status" value="1"/>
</dbReference>
<dbReference type="InterPro" id="IPR016187">
    <property type="entry name" value="CTDL_fold"/>
</dbReference>